<feature type="compositionally biased region" description="Polar residues" evidence="2">
    <location>
        <begin position="634"/>
        <end position="651"/>
    </location>
</feature>
<dbReference type="SMART" id="SM01007">
    <property type="entry name" value="Aldolase_II"/>
    <property type="match status" value="1"/>
</dbReference>
<dbReference type="Pfam" id="PF00596">
    <property type="entry name" value="Aldolase_II"/>
    <property type="match status" value="1"/>
</dbReference>
<dbReference type="InterPro" id="IPR051017">
    <property type="entry name" value="Aldolase-II_Adducin_sf"/>
</dbReference>
<evidence type="ECO:0000259" key="3">
    <source>
        <dbReference type="SMART" id="SM01007"/>
    </source>
</evidence>
<evidence type="ECO:0000313" key="4">
    <source>
        <dbReference type="Proteomes" id="UP000694888"/>
    </source>
</evidence>
<feature type="compositionally biased region" description="Basic residues" evidence="2">
    <location>
        <begin position="771"/>
        <end position="789"/>
    </location>
</feature>
<evidence type="ECO:0000313" key="5">
    <source>
        <dbReference type="RefSeq" id="XP_012934823.1"/>
    </source>
</evidence>
<dbReference type="NCBIfam" id="NF005451">
    <property type="entry name" value="PRK07044.1"/>
    <property type="match status" value="1"/>
</dbReference>
<name>A0ABM0ZUP2_APLCA</name>
<dbReference type="Gene3D" id="3.40.225.10">
    <property type="entry name" value="Class II aldolase/adducin N-terminal domain"/>
    <property type="match status" value="1"/>
</dbReference>
<feature type="compositionally biased region" description="Pro residues" evidence="2">
    <location>
        <begin position="609"/>
        <end position="620"/>
    </location>
</feature>
<dbReference type="GeneID" id="100533311"/>
<evidence type="ECO:0000256" key="2">
    <source>
        <dbReference type="SAM" id="MobiDB-lite"/>
    </source>
</evidence>
<feature type="compositionally biased region" description="Basic and acidic residues" evidence="2">
    <location>
        <begin position="751"/>
        <end position="770"/>
    </location>
</feature>
<feature type="domain" description="Class II aldolase/adducin N-terminal" evidence="3">
    <location>
        <begin position="132"/>
        <end position="314"/>
    </location>
</feature>
<evidence type="ECO:0000313" key="7">
    <source>
        <dbReference type="RefSeq" id="XP_012934826.1"/>
    </source>
</evidence>
<feature type="region of interest" description="Disordered" evidence="2">
    <location>
        <begin position="1"/>
        <end position="23"/>
    </location>
</feature>
<keyword evidence="4" id="KW-1185">Reference proteome</keyword>
<dbReference type="Proteomes" id="UP000694888">
    <property type="component" value="Unplaced"/>
</dbReference>
<dbReference type="RefSeq" id="XP_012934825.1">
    <property type="nucleotide sequence ID" value="XM_013079371.2"/>
</dbReference>
<sequence length="796" mass="87968">MSEAGPQVNGPASPTGKYIETIDPDDPEYVKYLQRPAEVKEDLQQMENRSRVSVVLNSQAFKDELEEVVEEQLRSGPYPASLIALQQITDLLLPHSRGGLGSLARASTVIPINDLRGVESLGFAKGEKLLRCKLAALYRLMDLCGWSHGIYNHISARVSSENEHFLLNPFGMLYSEVTASSLVKVDVNGDIFEPGSTPFSISKAGFTLHAAIHQARPDIKCIIHLHTPAAVAVSSMKCGFLPMSQEALICGNVSYHEYRGILVDAEEKEKLSRNLGVHNKILFLHNHGVAVCGETIEEAFHFVFNVMAACEAQVSAMPAGLDNIILPGQEARDQAFRVANQGGGGVESTGRKWKIGELEFEALMRTLDNSGYRTGYVYKMPVVKSEKKDRSNSEVEIPPASSSFTYVYDGDYEHSKYASPLKAAMERQKKAHKTNWLTTPNTYKKTEVEEIGTTTPKKITKWVPGGESPGRAGGSVQKVENPNQFAPQGANPKEFKEKQKSIKKDYYEEKVSAGPQSKILEGISWDEAQKSKDGQLSGAGDQLIVMGAASKGIIQRDHQHNAVVYRQYYAANPFENMSEAEIEKYQSEVQKKEQGEPVNESVEEAPSEEPVPQPPPPSQPEQPDTEEEARQPEESSNGYLDTSRTSQSSQGPHEEDSLARLADKVVRTVISDALSVVRQDPANSAVKRSESERQPSRNPELVEDLDRKNVERSKSDRKPQLREELGEDKPASPAKSDTLRSTDSASGGETLEERSSKEGSPTKEHPSPTKDKKKKKKFRMPSFSKKKNKESKESAI</sequence>
<comment type="similarity">
    <text evidence="1">Belongs to the aldolase class II family. Adducin subfamily.</text>
</comment>
<dbReference type="SUPFAM" id="SSF53639">
    <property type="entry name" value="AraD/HMP-PK domain-like"/>
    <property type="match status" value="1"/>
</dbReference>
<reference evidence="5 6" key="1">
    <citation type="submission" date="2025-05" db="UniProtKB">
        <authorList>
            <consortium name="RefSeq"/>
        </authorList>
    </citation>
    <scope>IDENTIFICATION</scope>
</reference>
<dbReference type="InterPro" id="IPR001303">
    <property type="entry name" value="Aldolase_II/adducin_N"/>
</dbReference>
<feature type="compositionally biased region" description="Basic and acidic residues" evidence="2">
    <location>
        <begin position="586"/>
        <end position="595"/>
    </location>
</feature>
<dbReference type="PANTHER" id="PTHR10672:SF3">
    <property type="entry name" value="PROTEIN HU-LI TAI SHAO"/>
    <property type="match status" value="1"/>
</dbReference>
<accession>A0ABM0ZUP2</accession>
<feature type="region of interest" description="Disordered" evidence="2">
    <location>
        <begin position="586"/>
        <end position="660"/>
    </location>
</feature>
<proteinExistence type="inferred from homology"/>
<dbReference type="InterPro" id="IPR036409">
    <property type="entry name" value="Aldolase_II/adducin_N_sf"/>
</dbReference>
<dbReference type="RefSeq" id="XP_012934823.1">
    <property type="nucleotide sequence ID" value="XM_013079369.2"/>
</dbReference>
<dbReference type="PANTHER" id="PTHR10672">
    <property type="entry name" value="ADDUCIN"/>
    <property type="match status" value="1"/>
</dbReference>
<feature type="region of interest" description="Disordered" evidence="2">
    <location>
        <begin position="458"/>
        <end position="500"/>
    </location>
</feature>
<feature type="region of interest" description="Disordered" evidence="2">
    <location>
        <begin position="673"/>
        <end position="796"/>
    </location>
</feature>
<feature type="compositionally biased region" description="Basic and acidic residues" evidence="2">
    <location>
        <begin position="704"/>
        <end position="730"/>
    </location>
</feature>
<gene>
    <name evidence="5 6 7" type="primary">ADD</name>
</gene>
<evidence type="ECO:0000256" key="1">
    <source>
        <dbReference type="ARBA" id="ARBA00006274"/>
    </source>
</evidence>
<organism evidence="4 6">
    <name type="scientific">Aplysia californica</name>
    <name type="common">California sea hare</name>
    <dbReference type="NCBI Taxonomy" id="6500"/>
    <lineage>
        <taxon>Eukaryota</taxon>
        <taxon>Metazoa</taxon>
        <taxon>Spiralia</taxon>
        <taxon>Lophotrochozoa</taxon>
        <taxon>Mollusca</taxon>
        <taxon>Gastropoda</taxon>
        <taxon>Heterobranchia</taxon>
        <taxon>Euthyneura</taxon>
        <taxon>Tectipleura</taxon>
        <taxon>Aplysiida</taxon>
        <taxon>Aplysioidea</taxon>
        <taxon>Aplysiidae</taxon>
        <taxon>Aplysia</taxon>
    </lineage>
</organism>
<dbReference type="RefSeq" id="XP_012934826.1">
    <property type="nucleotide sequence ID" value="XM_013079372.2"/>
</dbReference>
<protein>
    <submittedName>
        <fullName evidence="5 6">Nervous system adducin isoform X3</fullName>
    </submittedName>
</protein>
<evidence type="ECO:0000313" key="6">
    <source>
        <dbReference type="RefSeq" id="XP_012934825.1"/>
    </source>
</evidence>